<reference evidence="2 3" key="1">
    <citation type="submission" date="2020-02" db="EMBL/GenBank/DDBJ databases">
        <title>Plant-Promoting Endophytic Bacterium Rhizobium oryzihabitans sp. nov., Isolated from the Root of Rice.</title>
        <authorList>
            <person name="zhao J."/>
            <person name="Zhang G."/>
        </authorList>
    </citation>
    <scope>NUCLEOTIDE SEQUENCE [LARGE SCALE GENOMIC DNA]</scope>
    <source>
        <strain evidence="2 3">M15</strain>
    </source>
</reference>
<dbReference type="AlphaFoldDB" id="A0A7L5BPC4"/>
<keyword evidence="1" id="KW-0732">Signal</keyword>
<proteinExistence type="predicted"/>
<organism evidence="2 3">
    <name type="scientific">Rhizobium oryzihabitans</name>
    <dbReference type="NCBI Taxonomy" id="2267833"/>
    <lineage>
        <taxon>Bacteria</taxon>
        <taxon>Pseudomonadati</taxon>
        <taxon>Pseudomonadota</taxon>
        <taxon>Alphaproteobacteria</taxon>
        <taxon>Hyphomicrobiales</taxon>
        <taxon>Rhizobiaceae</taxon>
        <taxon>Rhizobium/Agrobacterium group</taxon>
        <taxon>Rhizobium</taxon>
    </lineage>
</organism>
<evidence type="ECO:0000256" key="1">
    <source>
        <dbReference type="SAM" id="SignalP"/>
    </source>
</evidence>
<evidence type="ECO:0000313" key="3">
    <source>
        <dbReference type="Proteomes" id="UP000464865"/>
    </source>
</evidence>
<feature type="signal peptide" evidence="1">
    <location>
        <begin position="1"/>
        <end position="22"/>
    </location>
</feature>
<dbReference type="Proteomes" id="UP000464865">
    <property type="component" value="Chromosome M15-12"/>
</dbReference>
<feature type="chain" id="PRO_5029572562" evidence="1">
    <location>
        <begin position="23"/>
        <end position="94"/>
    </location>
</feature>
<dbReference type="KEGG" id="roy:G3A56_21600"/>
<evidence type="ECO:0000313" key="2">
    <source>
        <dbReference type="EMBL" id="QIB40466.1"/>
    </source>
</evidence>
<protein>
    <submittedName>
        <fullName evidence="2">Uncharacterized protein</fullName>
    </submittedName>
</protein>
<gene>
    <name evidence="2" type="ORF">G3A56_21600</name>
</gene>
<keyword evidence="3" id="KW-1185">Reference proteome</keyword>
<name>A0A7L5BPC4_9HYPH</name>
<sequence>MFPKPLLLAAILISAPSYPIFAQPLEVSTLEAVETRSAAVSPLETASDYITDVSGKKVRLVGPRFYPDNARALQFPGRASTIDTSAEEDRLSQR</sequence>
<accession>A0A7L5BPC4</accession>
<dbReference type="RefSeq" id="WP_082185219.1">
    <property type="nucleotide sequence ID" value="NZ_CP048635.1"/>
</dbReference>
<dbReference type="EMBL" id="CP048635">
    <property type="protein sequence ID" value="QIB40466.1"/>
    <property type="molecule type" value="Genomic_DNA"/>
</dbReference>